<dbReference type="InterPro" id="IPR037622">
    <property type="entry name" value="LIP-1_SAM_3"/>
</dbReference>
<feature type="coiled-coil region" evidence="7">
    <location>
        <begin position="415"/>
        <end position="456"/>
    </location>
</feature>
<dbReference type="GO" id="GO:0050808">
    <property type="term" value="P:synapse organization"/>
    <property type="evidence" value="ECO:0007669"/>
    <property type="project" value="TreeGrafter"/>
</dbReference>
<evidence type="ECO:0000256" key="1">
    <source>
        <dbReference type="ARBA" id="ARBA00004496"/>
    </source>
</evidence>
<dbReference type="Pfam" id="PF07647">
    <property type="entry name" value="SAM_2"/>
    <property type="match status" value="1"/>
</dbReference>
<keyword evidence="11" id="KW-1185">Reference proteome</keyword>
<comment type="similarity">
    <text evidence="2">Belongs to the liprin family. Liprin-alpha subfamily.</text>
</comment>
<evidence type="ECO:0000256" key="8">
    <source>
        <dbReference type="SAM" id="MobiDB-lite"/>
    </source>
</evidence>
<dbReference type="GO" id="GO:0048786">
    <property type="term" value="C:presynaptic active zone"/>
    <property type="evidence" value="ECO:0007669"/>
    <property type="project" value="TreeGrafter"/>
</dbReference>
<dbReference type="SMART" id="SM00454">
    <property type="entry name" value="SAM"/>
    <property type="match status" value="3"/>
</dbReference>
<feature type="domain" description="SAM" evidence="9">
    <location>
        <begin position="1372"/>
        <end position="1441"/>
    </location>
</feature>
<dbReference type="PANTHER" id="PTHR12587">
    <property type="entry name" value="LAR INTERACTING PROTEIN LIP -RELATED PROTEIN"/>
    <property type="match status" value="1"/>
</dbReference>
<feature type="coiled-coil region" evidence="7">
    <location>
        <begin position="913"/>
        <end position="947"/>
    </location>
</feature>
<keyword evidence="6 7" id="KW-0175">Coiled coil</keyword>
<dbReference type="InterPro" id="IPR037621">
    <property type="entry name" value="LIP-1_SAM_2"/>
</dbReference>
<evidence type="ECO:0000259" key="9">
    <source>
        <dbReference type="PROSITE" id="PS50105"/>
    </source>
</evidence>
<dbReference type="InterPro" id="IPR029515">
    <property type="entry name" value="Liprin"/>
</dbReference>
<keyword evidence="5" id="KW-0677">Repeat</keyword>
<name>A0AAE0UP86_9TELE</name>
<reference evidence="10" key="1">
    <citation type="submission" date="2023-06" db="EMBL/GenBank/DDBJ databases">
        <title>Male Hemibagrus guttatus genome.</title>
        <authorList>
            <person name="Bian C."/>
        </authorList>
    </citation>
    <scope>NUCLEOTIDE SEQUENCE</scope>
    <source>
        <strain evidence="10">Male_cb2023</strain>
        <tissue evidence="10">Muscle</tissue>
    </source>
</reference>
<dbReference type="PANTHER" id="PTHR12587:SF5">
    <property type="entry name" value="LIPRIN-ALPHA-4"/>
    <property type="match status" value="1"/>
</dbReference>
<dbReference type="CDD" id="cd09562">
    <property type="entry name" value="SAM_liprin-alpha1_2_3_4_repeat1"/>
    <property type="match status" value="1"/>
</dbReference>
<dbReference type="FunFam" id="1.10.150.50:FF:000002">
    <property type="entry name" value="PTPRF interacting protein alpha 1"/>
    <property type="match status" value="1"/>
</dbReference>
<feature type="domain" description="SAM" evidence="9">
    <location>
        <begin position="1159"/>
        <end position="1225"/>
    </location>
</feature>
<dbReference type="Pfam" id="PF00536">
    <property type="entry name" value="SAM_1"/>
    <property type="match status" value="2"/>
</dbReference>
<dbReference type="Gene3D" id="1.10.150.50">
    <property type="entry name" value="Transcription Factor, Ets-1"/>
    <property type="match status" value="3"/>
</dbReference>
<keyword evidence="3" id="KW-0963">Cytoplasm</keyword>
<dbReference type="CDD" id="cd09568">
    <property type="entry name" value="SAM_liprin-alpha1_2_3_4_repeat3"/>
    <property type="match status" value="1"/>
</dbReference>
<feature type="compositionally biased region" description="Low complexity" evidence="8">
    <location>
        <begin position="972"/>
        <end position="988"/>
    </location>
</feature>
<keyword evidence="4" id="KW-0597">Phosphoprotein</keyword>
<accession>A0AAE0UP86</accession>
<gene>
    <name evidence="10" type="ORF">QTP70_028945</name>
</gene>
<evidence type="ECO:0000313" key="11">
    <source>
        <dbReference type="Proteomes" id="UP001274896"/>
    </source>
</evidence>
<evidence type="ECO:0000256" key="5">
    <source>
        <dbReference type="ARBA" id="ARBA00022737"/>
    </source>
</evidence>
<evidence type="ECO:0000313" key="10">
    <source>
        <dbReference type="EMBL" id="KAK3512881.1"/>
    </source>
</evidence>
<dbReference type="Gene3D" id="3.60.10.10">
    <property type="entry name" value="Endonuclease/exonuclease/phosphatase"/>
    <property type="match status" value="1"/>
</dbReference>
<dbReference type="CDD" id="cd09565">
    <property type="entry name" value="SAM_liprin-alpha1_2_3_4_repeat2"/>
    <property type="match status" value="1"/>
</dbReference>
<feature type="region of interest" description="Disordered" evidence="8">
    <location>
        <begin position="972"/>
        <end position="994"/>
    </location>
</feature>
<organism evidence="10 11">
    <name type="scientific">Hemibagrus guttatus</name>
    <dbReference type="NCBI Taxonomy" id="175788"/>
    <lineage>
        <taxon>Eukaryota</taxon>
        <taxon>Metazoa</taxon>
        <taxon>Chordata</taxon>
        <taxon>Craniata</taxon>
        <taxon>Vertebrata</taxon>
        <taxon>Euteleostomi</taxon>
        <taxon>Actinopterygii</taxon>
        <taxon>Neopterygii</taxon>
        <taxon>Teleostei</taxon>
        <taxon>Ostariophysi</taxon>
        <taxon>Siluriformes</taxon>
        <taxon>Bagridae</taxon>
        <taxon>Hemibagrus</taxon>
    </lineage>
</organism>
<feature type="region of interest" description="Disordered" evidence="8">
    <location>
        <begin position="1096"/>
        <end position="1117"/>
    </location>
</feature>
<dbReference type="InterPro" id="IPR037620">
    <property type="entry name" value="LIP-1_SAM_1"/>
</dbReference>
<dbReference type="InterPro" id="IPR001660">
    <property type="entry name" value="SAM"/>
</dbReference>
<dbReference type="FunFam" id="1.10.150.50:FF:000004">
    <property type="entry name" value="PTPRF interacting protein alpha 1"/>
    <property type="match status" value="1"/>
</dbReference>
<dbReference type="InterPro" id="IPR057892">
    <property type="entry name" value="LIP-1_CC2"/>
</dbReference>
<comment type="caution">
    <text evidence="10">The sequence shown here is derived from an EMBL/GenBank/DDBJ whole genome shotgun (WGS) entry which is preliminary data.</text>
</comment>
<sequence length="1525" mass="173841">MISRSSAESVSGEVICNGAPPEAEVSGSMCRAGGKGRELADMMERRKVDILCVQETRWKGSKARSIGAGFKLFYYGVDSKRNGVGVVLKEEFVRNVLEVKRVSDRVMSLKLEIEGVMLNVVSGYAPQRVVIGADFNGHVGEGNTGDEDVMGKFGVKERNLEGQMVVLPDDWETTAEVIREAGRKVLIVSSGRRKEDKETWWWNEEVQDSVQRKRLTKKEYKELQHRVKREVSKAKQKAYDELYTRLDTREGEKDLYRLARQRDRDGKDVQQVRVIKDRHGRVLTSEESVQRRWKEYFEELMNEENEREKGVEGVKSVEQKVNKIRKDEVRKALKRMKSGKAVGPDDIPVEVGCELEKKERFWSELDEVMESIPTGERVVIGADFNGHVGEGNRGDEEVMGKFGVKEWNLEGQMEFTSLTKELSACREQLLEKEEEISELKAERNNTRLLLEHLECLVSRHERSLRMTVVKRQAPPPSGVSSEVEVLKALKSLFEHHKALDEKVRERLRVALERVTTLEGQLTAANQERLPNGSIDVHDDSTRAMELQELLDKTNKDLSASRERSNTLNTRVAELESELANVRKELLKSEEFSAKHQRDIREAMAQKEDMEERITTLEKRYLAAQRETTSIHDLNDKLENELATKDSLYRQIQGASVHSPYVLYWGESKLRNPSLNRCVFQSEEKAEERHGNIEERLRQLESQLEEKNQELSRARQREKMNEEHNRRLSDTVDRLLTESNERLQLHLKERMAALEDKNALIQDLENSQKQLEEFHHTKERLIGEIEKLRSELDHLKRRSGAFGDGTHPRSHLGSATDLRFSVVEGQGEHFASAGVIRRTQKGRLVALRDEPTKILPVVEQDWERLQPSSLRGSRSHLMGSDTELSELDDDDRETVFSSGDMLSPSGHSDAQTLALMLQEQLDAINEEIRMIQVERESAELRADEIESRVNSGSMDGLNVTLRPRSTIPTSVTALSLTSSSPPVSGRSTPKMASRSTAHELGVMTLSPVEAREDKATIKCEMSPPSSPRSLKLDQINFAQLTGSLEDGRGHHVKTVLASLCQHQLYVKAEKCEFHKNSITFRCGNKKKGIKSSIGRLFGKKDKPQSMGKDGQMTPPVIPDFEMSIGDTMTLGKQAERDRRMKKKHELLEDARRKGLPFAQWDGPTVVSWLELWVGMPAWYVAACRANVKSGAIMSALSDTEIQREIGISNPLHRLKLRLAIQEMVSLTSPSAPLTSRTSSGNVWVTHEEMENMATSTKAVSPSGNQFSKLQTAPCCFQTLAYGDMNHEWIGNEWLPSLGLPQYRSYFMECLVDARMLDHLTKKDLRTHLKMVDSFHRASLQFGIMCLKRLNYDRKELERRREECHHELKDTLVWTNEHVMNWVQTIGLKEYSNNLLESGVHGALIALDEMFDFSSLALILQIPMQNTQARQILEREFNNVLALGTDRRLEESDDKSFRRSPSWRKRFRPRDGQGLGMMPGSIETLPSGFRLSTMSIPSSMTVNPKKQLQPEVHSHYLYGHTLAAFRE</sequence>
<dbReference type="Gene3D" id="1.20.5.170">
    <property type="match status" value="1"/>
</dbReference>
<evidence type="ECO:0000256" key="2">
    <source>
        <dbReference type="ARBA" id="ARBA00007026"/>
    </source>
</evidence>
<dbReference type="Proteomes" id="UP001274896">
    <property type="component" value="Unassembled WGS sequence"/>
</dbReference>
<proteinExistence type="inferred from homology"/>
<dbReference type="GO" id="GO:0005737">
    <property type="term" value="C:cytoplasm"/>
    <property type="evidence" value="ECO:0007669"/>
    <property type="project" value="UniProtKB-SubCell"/>
</dbReference>
<dbReference type="InterPro" id="IPR013761">
    <property type="entry name" value="SAM/pointed_sf"/>
</dbReference>
<evidence type="ECO:0000256" key="7">
    <source>
        <dbReference type="SAM" id="Coils"/>
    </source>
</evidence>
<evidence type="ECO:0000256" key="3">
    <source>
        <dbReference type="ARBA" id="ARBA00022490"/>
    </source>
</evidence>
<dbReference type="SUPFAM" id="SSF56219">
    <property type="entry name" value="DNase I-like"/>
    <property type="match status" value="1"/>
</dbReference>
<dbReference type="Pfam" id="PF25526">
    <property type="entry name" value="LIP-1"/>
    <property type="match status" value="1"/>
</dbReference>
<dbReference type="PROSITE" id="PS50105">
    <property type="entry name" value="SAM_DOMAIN"/>
    <property type="match status" value="3"/>
</dbReference>
<evidence type="ECO:0000256" key="4">
    <source>
        <dbReference type="ARBA" id="ARBA00022553"/>
    </source>
</evidence>
<evidence type="ECO:0000256" key="6">
    <source>
        <dbReference type="ARBA" id="ARBA00023054"/>
    </source>
</evidence>
<dbReference type="FunFam" id="1.10.150.50:FF:000003">
    <property type="entry name" value="liprin-alpha-2 isoform X1"/>
    <property type="match status" value="1"/>
</dbReference>
<feature type="domain" description="SAM" evidence="9">
    <location>
        <begin position="1291"/>
        <end position="1348"/>
    </location>
</feature>
<dbReference type="InterPro" id="IPR036691">
    <property type="entry name" value="Endo/exonu/phosph_ase_sf"/>
</dbReference>
<dbReference type="EMBL" id="JAUCMX010000023">
    <property type="protein sequence ID" value="KAK3512881.1"/>
    <property type="molecule type" value="Genomic_DNA"/>
</dbReference>
<dbReference type="SUPFAM" id="SSF47769">
    <property type="entry name" value="SAM/Pointed domain"/>
    <property type="match status" value="3"/>
</dbReference>
<feature type="region of interest" description="Disordered" evidence="8">
    <location>
        <begin position="704"/>
        <end position="726"/>
    </location>
</feature>
<feature type="coiled-coil region" evidence="7">
    <location>
        <begin position="507"/>
        <end position="650"/>
    </location>
</feature>
<feature type="region of interest" description="Disordered" evidence="8">
    <location>
        <begin position="868"/>
        <end position="887"/>
    </location>
</feature>
<protein>
    <recommendedName>
        <fullName evidence="9">SAM domain-containing protein</fullName>
    </recommendedName>
</protein>
<comment type="subcellular location">
    <subcellularLocation>
        <location evidence="1">Cytoplasm</location>
    </subcellularLocation>
</comment>